<dbReference type="InterPro" id="IPR006379">
    <property type="entry name" value="HAD-SF_hydro_IIB"/>
</dbReference>
<keyword evidence="2" id="KW-1185">Reference proteome</keyword>
<dbReference type="SFLD" id="SFLDS00003">
    <property type="entry name" value="Haloacid_Dehalogenase"/>
    <property type="match status" value="1"/>
</dbReference>
<dbReference type="NCBIfam" id="TIGR01484">
    <property type="entry name" value="HAD-SF-IIB"/>
    <property type="match status" value="1"/>
</dbReference>
<dbReference type="InterPro" id="IPR023214">
    <property type="entry name" value="HAD_sf"/>
</dbReference>
<proteinExistence type="predicted"/>
<dbReference type="GO" id="GO:0005829">
    <property type="term" value="C:cytosol"/>
    <property type="evidence" value="ECO:0007669"/>
    <property type="project" value="TreeGrafter"/>
</dbReference>
<reference evidence="1 2" key="1">
    <citation type="submission" date="2018-09" db="EMBL/GenBank/DDBJ databases">
        <title>Cohnella cavernae sp. nov., isolated from a karst cave.</title>
        <authorList>
            <person name="Zhu H."/>
        </authorList>
    </citation>
    <scope>NUCLEOTIDE SEQUENCE [LARGE SCALE GENOMIC DNA]</scope>
    <source>
        <strain evidence="1 2">K2E09-144</strain>
    </source>
</reference>
<dbReference type="SUPFAM" id="SSF56784">
    <property type="entry name" value="HAD-like"/>
    <property type="match status" value="1"/>
</dbReference>
<dbReference type="CDD" id="cd07516">
    <property type="entry name" value="HAD_Pase"/>
    <property type="match status" value="1"/>
</dbReference>
<dbReference type="PANTHER" id="PTHR10000:SF8">
    <property type="entry name" value="HAD SUPERFAMILY HYDROLASE-LIKE, TYPE 3"/>
    <property type="match status" value="1"/>
</dbReference>
<accession>A0A398CBV2</accession>
<dbReference type="AlphaFoldDB" id="A0A398CBV2"/>
<dbReference type="EMBL" id="QXJM01000049">
    <property type="protein sequence ID" value="RIE00636.1"/>
    <property type="molecule type" value="Genomic_DNA"/>
</dbReference>
<dbReference type="InterPro" id="IPR000150">
    <property type="entry name" value="Cof"/>
</dbReference>
<dbReference type="Gene3D" id="3.40.50.1000">
    <property type="entry name" value="HAD superfamily/HAD-like"/>
    <property type="match status" value="1"/>
</dbReference>
<gene>
    <name evidence="1" type="ORF">D3H35_27105</name>
</gene>
<name>A0A398CBV2_9BACL</name>
<dbReference type="Gene3D" id="3.30.1240.10">
    <property type="match status" value="1"/>
</dbReference>
<organism evidence="1 2">
    <name type="scientific">Cohnella faecalis</name>
    <dbReference type="NCBI Taxonomy" id="2315694"/>
    <lineage>
        <taxon>Bacteria</taxon>
        <taxon>Bacillati</taxon>
        <taxon>Bacillota</taxon>
        <taxon>Bacilli</taxon>
        <taxon>Bacillales</taxon>
        <taxon>Paenibacillaceae</taxon>
        <taxon>Cohnella</taxon>
    </lineage>
</organism>
<dbReference type="SFLD" id="SFLDG01140">
    <property type="entry name" value="C2.B:_Phosphomannomutase_and_P"/>
    <property type="match status" value="1"/>
</dbReference>
<dbReference type="PROSITE" id="PS01228">
    <property type="entry name" value="COF_1"/>
    <property type="match status" value="1"/>
</dbReference>
<dbReference type="GO" id="GO:0000287">
    <property type="term" value="F:magnesium ion binding"/>
    <property type="evidence" value="ECO:0007669"/>
    <property type="project" value="TreeGrafter"/>
</dbReference>
<dbReference type="GO" id="GO:0016791">
    <property type="term" value="F:phosphatase activity"/>
    <property type="evidence" value="ECO:0007669"/>
    <property type="project" value="TreeGrafter"/>
</dbReference>
<evidence type="ECO:0000313" key="2">
    <source>
        <dbReference type="Proteomes" id="UP000266340"/>
    </source>
</evidence>
<dbReference type="OrthoDB" id="9790031at2"/>
<dbReference type="PANTHER" id="PTHR10000">
    <property type="entry name" value="PHOSPHOSERINE PHOSPHATASE"/>
    <property type="match status" value="1"/>
</dbReference>
<dbReference type="InterPro" id="IPR036412">
    <property type="entry name" value="HAD-like_sf"/>
</dbReference>
<protein>
    <submittedName>
        <fullName evidence="1">HAD family phosphatase</fullName>
    </submittedName>
</protein>
<dbReference type="Pfam" id="PF08282">
    <property type="entry name" value="Hydrolase_3"/>
    <property type="match status" value="1"/>
</dbReference>
<comment type="caution">
    <text evidence="1">The sequence shown here is derived from an EMBL/GenBank/DDBJ whole genome shotgun (WGS) entry which is preliminary data.</text>
</comment>
<sequence length="265" mass="29012">MAYSIIALDIDGTLLNDDHKLTPRVIAAVRSAAEQGAEIVLCTGRGSSSALPVLNELGMQGTMITHNGSSIVDSATRSVIYEMAIEPELANRYQSYLRERQIHFDMNTSFELYVDSLPEDIAAMYERFHVLPVVRSPEDALPAGTVKLSVYAPSSVLDELERDWTDWAHDLQTIRSGDFFIDIQHPHATKGKALERLAAMRGVARERILAIGNYYNDIGMLSFAGFGIAMDNSPAEVKAEADEATASNNEDGVALALERHVLSNG</sequence>
<dbReference type="NCBIfam" id="TIGR00099">
    <property type="entry name" value="Cof-subfamily"/>
    <property type="match status" value="1"/>
</dbReference>
<dbReference type="Proteomes" id="UP000266340">
    <property type="component" value="Unassembled WGS sequence"/>
</dbReference>
<dbReference type="RefSeq" id="WP_119152250.1">
    <property type="nucleotide sequence ID" value="NZ_JBHSOV010000006.1"/>
</dbReference>
<evidence type="ECO:0000313" key="1">
    <source>
        <dbReference type="EMBL" id="RIE00636.1"/>
    </source>
</evidence>